<reference evidence="1 2" key="1">
    <citation type="submission" date="2021-04" db="EMBL/GenBank/DDBJ databases">
        <title>Complete genome sequence of Stygiolobus sp. KN-1.</title>
        <authorList>
            <person name="Nakamura K."/>
            <person name="Sakai H."/>
            <person name="Kurosawa N."/>
        </authorList>
    </citation>
    <scope>NUCLEOTIDE SEQUENCE [LARGE SCALE GENOMIC DNA]</scope>
    <source>
        <strain evidence="1 2">KN-1</strain>
    </source>
</reference>
<accession>A0A8D5U5Y9</accession>
<keyword evidence="2" id="KW-1185">Reference proteome</keyword>
<proteinExistence type="predicted"/>
<evidence type="ECO:0000313" key="1">
    <source>
        <dbReference type="EMBL" id="BCU70121.1"/>
    </source>
</evidence>
<dbReference type="Proteomes" id="UP000825123">
    <property type="component" value="Chromosome"/>
</dbReference>
<name>A0A8D5U5Y9_9CREN</name>
<protein>
    <submittedName>
        <fullName evidence="1">Uncharacterized protein</fullName>
    </submittedName>
</protein>
<sequence length="82" mass="9106">MKGFAEKVGKLAVEAVITRSTNLMKPEGLKDLIKHVDYQSPRLNSSLRVQQGSISDLMSGGKAWLWSFLTSGTRLMRVRNVA</sequence>
<dbReference type="KEGG" id="csty:KN1_14180"/>
<dbReference type="EMBL" id="AP024597">
    <property type="protein sequence ID" value="BCU70121.1"/>
    <property type="molecule type" value="Genomic_DNA"/>
</dbReference>
<evidence type="ECO:0000313" key="2">
    <source>
        <dbReference type="Proteomes" id="UP000825123"/>
    </source>
</evidence>
<gene>
    <name evidence="1" type="ORF">KN1_14180</name>
</gene>
<organism evidence="1 2">
    <name type="scientific">Stygiolobus caldivivus</name>
    <dbReference type="NCBI Taxonomy" id="2824673"/>
    <lineage>
        <taxon>Archaea</taxon>
        <taxon>Thermoproteota</taxon>
        <taxon>Thermoprotei</taxon>
        <taxon>Sulfolobales</taxon>
        <taxon>Sulfolobaceae</taxon>
        <taxon>Stygiolobus</taxon>
    </lineage>
</organism>
<dbReference type="AlphaFoldDB" id="A0A8D5U5Y9"/>